<sequence length="158" mass="18738">MREAHAAREREILESINERDWLRRFLAQFLSTARDSIDRARVELESWPEGSDVNGVFVGTWHSSLRIMDMRQSKPIRETTPRPKQATHKVIENFMIKMTEFFDPWSSMELHGEVEQEIKAELFLGQLNDIYDTLKYEDAMRVMFAAFRLRRDGERLMA</sequence>
<reference evidence="2" key="1">
    <citation type="journal article" date="2023" name="Nat. Plants">
        <title>Single-cell RNA sequencing provides a high-resolution roadmap for understanding the multicellular compartmentation of specialized metabolism.</title>
        <authorList>
            <person name="Sun S."/>
            <person name="Shen X."/>
            <person name="Li Y."/>
            <person name="Li Y."/>
            <person name="Wang S."/>
            <person name="Li R."/>
            <person name="Zhang H."/>
            <person name="Shen G."/>
            <person name="Guo B."/>
            <person name="Wei J."/>
            <person name="Xu J."/>
            <person name="St-Pierre B."/>
            <person name="Chen S."/>
            <person name="Sun C."/>
        </authorList>
    </citation>
    <scope>NUCLEOTIDE SEQUENCE [LARGE SCALE GENOMIC DNA]</scope>
</reference>
<evidence type="ECO:0000313" key="2">
    <source>
        <dbReference type="Proteomes" id="UP001060085"/>
    </source>
</evidence>
<keyword evidence="2" id="KW-1185">Reference proteome</keyword>
<dbReference type="Proteomes" id="UP001060085">
    <property type="component" value="Linkage Group LG04"/>
</dbReference>
<accession>A0ACC0B7T5</accession>
<dbReference type="EMBL" id="CM044704">
    <property type="protein sequence ID" value="KAI5668703.1"/>
    <property type="molecule type" value="Genomic_DNA"/>
</dbReference>
<organism evidence="1 2">
    <name type="scientific">Catharanthus roseus</name>
    <name type="common">Madagascar periwinkle</name>
    <name type="synonym">Vinca rosea</name>
    <dbReference type="NCBI Taxonomy" id="4058"/>
    <lineage>
        <taxon>Eukaryota</taxon>
        <taxon>Viridiplantae</taxon>
        <taxon>Streptophyta</taxon>
        <taxon>Embryophyta</taxon>
        <taxon>Tracheophyta</taxon>
        <taxon>Spermatophyta</taxon>
        <taxon>Magnoliopsida</taxon>
        <taxon>eudicotyledons</taxon>
        <taxon>Gunneridae</taxon>
        <taxon>Pentapetalae</taxon>
        <taxon>asterids</taxon>
        <taxon>lamiids</taxon>
        <taxon>Gentianales</taxon>
        <taxon>Apocynaceae</taxon>
        <taxon>Rauvolfioideae</taxon>
        <taxon>Vinceae</taxon>
        <taxon>Catharanthinae</taxon>
        <taxon>Catharanthus</taxon>
    </lineage>
</organism>
<proteinExistence type="predicted"/>
<protein>
    <submittedName>
        <fullName evidence="1">Uncharacterized protein</fullName>
    </submittedName>
</protein>
<name>A0ACC0B7T5_CATRO</name>
<gene>
    <name evidence="1" type="ORF">M9H77_18556</name>
</gene>
<evidence type="ECO:0000313" key="1">
    <source>
        <dbReference type="EMBL" id="KAI5668703.1"/>
    </source>
</evidence>
<comment type="caution">
    <text evidence="1">The sequence shown here is derived from an EMBL/GenBank/DDBJ whole genome shotgun (WGS) entry which is preliminary data.</text>
</comment>